<accession>A0A2N8TMV3</accession>
<feature type="signal peptide" evidence="1">
    <location>
        <begin position="1"/>
        <end position="23"/>
    </location>
</feature>
<feature type="domain" description="GH16" evidence="2">
    <location>
        <begin position="38"/>
        <end position="273"/>
    </location>
</feature>
<organism evidence="3 4">
    <name type="scientific">Streptomyces cahuitamycinicus</name>
    <dbReference type="NCBI Taxonomy" id="2070367"/>
    <lineage>
        <taxon>Bacteria</taxon>
        <taxon>Bacillati</taxon>
        <taxon>Actinomycetota</taxon>
        <taxon>Actinomycetes</taxon>
        <taxon>Kitasatosporales</taxon>
        <taxon>Streptomycetaceae</taxon>
        <taxon>Streptomyces</taxon>
    </lineage>
</organism>
<protein>
    <recommendedName>
        <fullName evidence="2">GH16 domain-containing protein</fullName>
    </recommendedName>
</protein>
<dbReference type="OrthoDB" id="4455781at2"/>
<dbReference type="Gene3D" id="2.60.120.200">
    <property type="match status" value="1"/>
</dbReference>
<evidence type="ECO:0000256" key="1">
    <source>
        <dbReference type="SAM" id="SignalP"/>
    </source>
</evidence>
<evidence type="ECO:0000313" key="3">
    <source>
        <dbReference type="EMBL" id="PNG20350.1"/>
    </source>
</evidence>
<dbReference type="AlphaFoldDB" id="A0A2N8TMV3"/>
<dbReference type="InterPro" id="IPR000757">
    <property type="entry name" value="Beta-glucanase-like"/>
</dbReference>
<dbReference type="RefSeq" id="WP_102910557.1">
    <property type="nucleotide sequence ID" value="NZ_POUC01000149.1"/>
</dbReference>
<dbReference type="InterPro" id="IPR050546">
    <property type="entry name" value="Glycosyl_Hydrlase_16"/>
</dbReference>
<dbReference type="Proteomes" id="UP000235943">
    <property type="component" value="Unassembled WGS sequence"/>
</dbReference>
<dbReference type="PANTHER" id="PTHR10963:SF60">
    <property type="entry name" value="GRAM-NEGATIVE BACTERIA-BINDING PROTEIN 1-RELATED"/>
    <property type="match status" value="1"/>
</dbReference>
<dbReference type="EMBL" id="POUC01000149">
    <property type="protein sequence ID" value="PNG20350.1"/>
    <property type="molecule type" value="Genomic_DNA"/>
</dbReference>
<dbReference type="PANTHER" id="PTHR10963">
    <property type="entry name" value="GLYCOSYL HYDROLASE-RELATED"/>
    <property type="match status" value="1"/>
</dbReference>
<reference evidence="3 4" key="1">
    <citation type="submission" date="2018-01" db="EMBL/GenBank/DDBJ databases">
        <title>Draft genome sequence of Streptomyces sp. 13K301.</title>
        <authorList>
            <person name="Sahin N."/>
            <person name="Saygin H."/>
            <person name="Ay H."/>
        </authorList>
    </citation>
    <scope>NUCLEOTIDE SEQUENCE [LARGE SCALE GENOMIC DNA]</scope>
    <source>
        <strain evidence="3 4">13K301</strain>
    </source>
</reference>
<dbReference type="InterPro" id="IPR013320">
    <property type="entry name" value="ConA-like_dom_sf"/>
</dbReference>
<dbReference type="PROSITE" id="PS51257">
    <property type="entry name" value="PROKAR_LIPOPROTEIN"/>
    <property type="match status" value="1"/>
</dbReference>
<keyword evidence="4" id="KW-1185">Reference proteome</keyword>
<dbReference type="SUPFAM" id="SSF49899">
    <property type="entry name" value="Concanavalin A-like lectins/glucanases"/>
    <property type="match status" value="1"/>
</dbReference>
<dbReference type="CDD" id="cd08023">
    <property type="entry name" value="GH16_laminarinase_like"/>
    <property type="match status" value="1"/>
</dbReference>
<feature type="chain" id="PRO_5039309410" description="GH16 domain-containing protein" evidence="1">
    <location>
        <begin position="24"/>
        <end position="273"/>
    </location>
</feature>
<keyword evidence="1" id="KW-0732">Signal</keyword>
<dbReference type="GO" id="GO:0004553">
    <property type="term" value="F:hydrolase activity, hydrolyzing O-glycosyl compounds"/>
    <property type="evidence" value="ECO:0007669"/>
    <property type="project" value="InterPro"/>
</dbReference>
<dbReference type="PROSITE" id="PS51762">
    <property type="entry name" value="GH16_2"/>
    <property type="match status" value="1"/>
</dbReference>
<comment type="caution">
    <text evidence="3">The sequence shown here is derived from an EMBL/GenBank/DDBJ whole genome shotgun (WGS) entry which is preliminary data.</text>
</comment>
<name>A0A2N8TMV3_9ACTN</name>
<evidence type="ECO:0000313" key="4">
    <source>
        <dbReference type="Proteomes" id="UP000235943"/>
    </source>
</evidence>
<gene>
    <name evidence="3" type="ORF">C1J00_20700</name>
</gene>
<evidence type="ECO:0000259" key="2">
    <source>
        <dbReference type="PROSITE" id="PS51762"/>
    </source>
</evidence>
<dbReference type="GO" id="GO:0005975">
    <property type="term" value="P:carbohydrate metabolic process"/>
    <property type="evidence" value="ECO:0007669"/>
    <property type="project" value="InterPro"/>
</dbReference>
<dbReference type="Pfam" id="PF00722">
    <property type="entry name" value="Glyco_hydro_16"/>
    <property type="match status" value="1"/>
</dbReference>
<sequence>MRARRLRPALAALALVLALGCTATEPDADVSRPKAVPQDWKLTFHDEFDGSELDTDRWATCYDWNEDGCTNSGNDEEQWYLPGQVSVRDGLLRLDAERRETRASDGRTYPWRSGMISTGRDDWYGDPRHVFTYGYFEASIRIPEQAGMFPAFWMMPASKFTPPELDIMEFLGGTDRVFMYAHWRGPDGDQRARGTYGPVPFPDEHHVFAMLWTPDEVSWYVDGTRRFRLTEPERIPHVPMEVLVNLAVGVPQSPPSSVDSARMTVDWVRVWQD</sequence>
<proteinExistence type="predicted"/>